<proteinExistence type="predicted"/>
<sequence>MDGTLVDSTPAIVRTWTTWAIEHDITAEQLQGFHGVPSGDVIRSLLPADRADAAIARIDELEIADVADVIALPGAADALAALPPDRAAIATSANRSLALARLAAAGIEVPEVLVTVDDVTRGKPAPDPFLVAAERLGQDPADCLVVEDAPKGLAAAAAAGCARLAVVTTTPAEELEADAIVPDLGVVRFAAIAGEQGRIRIRNVFRDGS</sequence>
<dbReference type="InterPro" id="IPR051806">
    <property type="entry name" value="HAD-like_SPP"/>
</dbReference>
<protein>
    <submittedName>
        <fullName evidence="1">Phosphatase</fullName>
    </submittedName>
</protein>
<gene>
    <name evidence="1" type="ORF">CGZ94_13075</name>
</gene>
<accession>A0A255GAN2</accession>
<evidence type="ECO:0000313" key="2">
    <source>
        <dbReference type="Proteomes" id="UP000215896"/>
    </source>
</evidence>
<dbReference type="InterPro" id="IPR006439">
    <property type="entry name" value="HAD-SF_hydro_IA"/>
</dbReference>
<dbReference type="GO" id="GO:0050308">
    <property type="term" value="F:sugar-phosphatase activity"/>
    <property type="evidence" value="ECO:0007669"/>
    <property type="project" value="TreeGrafter"/>
</dbReference>
<dbReference type="EMBL" id="NMVO01000014">
    <property type="protein sequence ID" value="OYO12990.1"/>
    <property type="molecule type" value="Genomic_DNA"/>
</dbReference>
<dbReference type="NCBIfam" id="TIGR01509">
    <property type="entry name" value="HAD-SF-IA-v3"/>
    <property type="match status" value="1"/>
</dbReference>
<evidence type="ECO:0000313" key="1">
    <source>
        <dbReference type="EMBL" id="OYO12990.1"/>
    </source>
</evidence>
<dbReference type="PANTHER" id="PTHR43481">
    <property type="entry name" value="FRUCTOSE-1-PHOSPHATE PHOSPHATASE"/>
    <property type="match status" value="1"/>
</dbReference>
<keyword evidence="2" id="KW-1185">Reference proteome</keyword>
<dbReference type="Gene3D" id="3.40.50.1000">
    <property type="entry name" value="HAD superfamily/HAD-like"/>
    <property type="match status" value="1"/>
</dbReference>
<dbReference type="InterPro" id="IPR023214">
    <property type="entry name" value="HAD_sf"/>
</dbReference>
<dbReference type="AlphaFoldDB" id="A0A255GAN2"/>
<reference evidence="1 2" key="1">
    <citation type="submission" date="2017-07" db="EMBL/GenBank/DDBJ databases">
        <title>Draft whole genome sequences of clinical Proprionibacteriaceae strains.</title>
        <authorList>
            <person name="Bernier A.-M."/>
            <person name="Bernard K."/>
            <person name="Domingo M.-C."/>
        </authorList>
    </citation>
    <scope>NUCLEOTIDE SEQUENCE [LARGE SCALE GENOMIC DNA]</scope>
    <source>
        <strain evidence="1 2">NML 030167</strain>
    </source>
</reference>
<dbReference type="InterPro" id="IPR023198">
    <property type="entry name" value="PGP-like_dom2"/>
</dbReference>
<dbReference type="OrthoDB" id="9800058at2"/>
<dbReference type="Proteomes" id="UP000215896">
    <property type="component" value="Unassembled WGS sequence"/>
</dbReference>
<dbReference type="SUPFAM" id="SSF56784">
    <property type="entry name" value="HAD-like"/>
    <property type="match status" value="1"/>
</dbReference>
<organism evidence="1 2">
    <name type="scientific">Enemella evansiae</name>
    <dbReference type="NCBI Taxonomy" id="2016499"/>
    <lineage>
        <taxon>Bacteria</taxon>
        <taxon>Bacillati</taxon>
        <taxon>Actinomycetota</taxon>
        <taxon>Actinomycetes</taxon>
        <taxon>Propionibacteriales</taxon>
        <taxon>Propionibacteriaceae</taxon>
        <taxon>Enemella</taxon>
    </lineage>
</organism>
<dbReference type="InterPro" id="IPR036412">
    <property type="entry name" value="HAD-like_sf"/>
</dbReference>
<dbReference type="Pfam" id="PF00702">
    <property type="entry name" value="Hydrolase"/>
    <property type="match status" value="1"/>
</dbReference>
<comment type="caution">
    <text evidence="1">The sequence shown here is derived from an EMBL/GenBank/DDBJ whole genome shotgun (WGS) entry which is preliminary data.</text>
</comment>
<dbReference type="PANTHER" id="PTHR43481:SF4">
    <property type="entry name" value="GLYCEROL-1-PHOSPHATE PHOSPHOHYDROLASE 1-RELATED"/>
    <property type="match status" value="1"/>
</dbReference>
<dbReference type="Gene3D" id="1.10.150.240">
    <property type="entry name" value="Putative phosphatase, domain 2"/>
    <property type="match status" value="1"/>
</dbReference>
<name>A0A255GAN2_9ACTN</name>